<dbReference type="GeneID" id="90542082"/>
<dbReference type="Proteomes" id="UP001334084">
    <property type="component" value="Chromosome 8"/>
</dbReference>
<proteinExistence type="predicted"/>
<name>A0AAX4JE00_9MICR</name>
<dbReference type="RefSeq" id="XP_065330393.1">
    <property type="nucleotide sequence ID" value="XM_065474321.1"/>
</dbReference>
<protein>
    <submittedName>
        <fullName evidence="1">Uncharacterized protein</fullName>
    </submittedName>
</protein>
<gene>
    <name evidence="1" type="ORF">VNE69_08006</name>
</gene>
<accession>A0AAX4JE00</accession>
<keyword evidence="2" id="KW-1185">Reference proteome</keyword>
<dbReference type="AlphaFoldDB" id="A0AAX4JE00"/>
<reference evidence="1" key="1">
    <citation type="journal article" date="2024" name="BMC Genomics">
        <title>Functional annotation of a divergent genome using sequence and structure-based similarity.</title>
        <authorList>
            <person name="Svedberg D."/>
            <person name="Winiger R.R."/>
            <person name="Berg A."/>
            <person name="Sharma H."/>
            <person name="Tellgren-Roth C."/>
            <person name="Debrunner-Vossbrinck B.A."/>
            <person name="Vossbrinck C.R."/>
            <person name="Barandun J."/>
        </authorList>
    </citation>
    <scope>NUCLEOTIDE SEQUENCE</scope>
    <source>
        <strain evidence="1">Illinois isolate</strain>
    </source>
</reference>
<sequence>MLVFYVFVCKTYGTYLFDRQLLRKVAYNPRNVIKTTSKPLDTNKQYIKNNEVHDKCKEDFFFESNHNIYEN</sequence>
<organism evidence="1 2">
    <name type="scientific">Vairimorpha necatrix</name>
    <dbReference type="NCBI Taxonomy" id="6039"/>
    <lineage>
        <taxon>Eukaryota</taxon>
        <taxon>Fungi</taxon>
        <taxon>Fungi incertae sedis</taxon>
        <taxon>Microsporidia</taxon>
        <taxon>Nosematidae</taxon>
        <taxon>Vairimorpha</taxon>
    </lineage>
</organism>
<dbReference type="KEGG" id="vnx:VNE69_08006"/>
<evidence type="ECO:0000313" key="2">
    <source>
        <dbReference type="Proteomes" id="UP001334084"/>
    </source>
</evidence>
<dbReference type="EMBL" id="CP142733">
    <property type="protein sequence ID" value="WUR04248.1"/>
    <property type="molecule type" value="Genomic_DNA"/>
</dbReference>
<evidence type="ECO:0000313" key="1">
    <source>
        <dbReference type="EMBL" id="WUR04248.1"/>
    </source>
</evidence>